<evidence type="ECO:0000259" key="1">
    <source>
        <dbReference type="Pfam" id="PF01402"/>
    </source>
</evidence>
<dbReference type="EMBL" id="JACHFH010000074">
    <property type="protein sequence ID" value="MBB5337637.1"/>
    <property type="molecule type" value="Genomic_DNA"/>
</dbReference>
<dbReference type="Proteomes" id="UP000559117">
    <property type="component" value="Unassembled WGS sequence"/>
</dbReference>
<comment type="caution">
    <text evidence="2">The sequence shown here is derived from an EMBL/GenBank/DDBJ whole genome shotgun (WGS) entry which is preliminary data.</text>
</comment>
<feature type="domain" description="Ribbon-helix-helix protein CopG" evidence="1">
    <location>
        <begin position="8"/>
        <end position="39"/>
    </location>
</feature>
<dbReference type="RefSeq" id="WP_183863592.1">
    <property type="nucleotide sequence ID" value="NZ_JACHFH010000074.1"/>
</dbReference>
<reference evidence="2 3" key="1">
    <citation type="submission" date="2020-08" db="EMBL/GenBank/DDBJ databases">
        <title>Genomic Encyclopedia of Type Strains, Phase IV (KMG-IV): sequencing the most valuable type-strain genomes for metagenomic binning, comparative biology and taxonomic classification.</title>
        <authorList>
            <person name="Goeker M."/>
        </authorList>
    </citation>
    <scope>NUCLEOTIDE SEQUENCE [LARGE SCALE GENOMIC DNA]</scope>
    <source>
        <strain evidence="2 3">DSM 24661</strain>
    </source>
</reference>
<keyword evidence="3" id="KW-1185">Reference proteome</keyword>
<dbReference type="AlphaFoldDB" id="A0A840UNY5"/>
<accession>A0A840UNY5</accession>
<proteinExistence type="predicted"/>
<evidence type="ECO:0000313" key="2">
    <source>
        <dbReference type="EMBL" id="MBB5337637.1"/>
    </source>
</evidence>
<evidence type="ECO:0000313" key="3">
    <source>
        <dbReference type="Proteomes" id="UP000559117"/>
    </source>
</evidence>
<dbReference type="Pfam" id="PF01402">
    <property type="entry name" value="RHH_1"/>
    <property type="match status" value="1"/>
</dbReference>
<organism evidence="2 3">
    <name type="scientific">Pectinatus brassicae</name>
    <dbReference type="NCBI Taxonomy" id="862415"/>
    <lineage>
        <taxon>Bacteria</taxon>
        <taxon>Bacillati</taxon>
        <taxon>Bacillota</taxon>
        <taxon>Negativicutes</taxon>
        <taxon>Selenomonadales</taxon>
        <taxon>Selenomonadaceae</taxon>
        <taxon>Pectinatus</taxon>
    </lineage>
</organism>
<gene>
    <name evidence="2" type="ORF">HNR32_002800</name>
</gene>
<name>A0A840UNY5_9FIRM</name>
<protein>
    <recommendedName>
        <fullName evidence="1">Ribbon-helix-helix protein CopG domain-containing protein</fullName>
    </recommendedName>
</protein>
<sequence>MSMKVNELKVRLDDETSEKLARLVNESKKNKSEVIRDLIGKGQVDYIVNGKENFQKICQVHADINAIGHDLNEQCMAVAKLVEENKKSIQQVKSAADNGIVDLCLELVKLNAKKEQIILESFLERWGIEKNNAERRMNEYVNSSCDNKK</sequence>
<dbReference type="GO" id="GO:0006355">
    <property type="term" value="P:regulation of DNA-templated transcription"/>
    <property type="evidence" value="ECO:0007669"/>
    <property type="project" value="InterPro"/>
</dbReference>
<dbReference type="InterPro" id="IPR002145">
    <property type="entry name" value="CopG"/>
</dbReference>